<evidence type="ECO:0000256" key="1">
    <source>
        <dbReference type="SAM" id="MobiDB-lite"/>
    </source>
</evidence>
<dbReference type="Proteomes" id="UP000525078">
    <property type="component" value="Unassembled WGS sequence"/>
</dbReference>
<feature type="region of interest" description="Disordered" evidence="1">
    <location>
        <begin position="76"/>
        <end position="150"/>
    </location>
</feature>
<dbReference type="EMBL" id="JAATIP010000373">
    <property type="protein sequence ID" value="KAF4350199.1"/>
    <property type="molecule type" value="Genomic_DNA"/>
</dbReference>
<evidence type="ECO:0000313" key="3">
    <source>
        <dbReference type="EMBL" id="KAF4365056.1"/>
    </source>
</evidence>
<gene>
    <name evidence="3" type="ORF">F8388_001804</name>
    <name evidence="2" type="ORF">F8388_013620</name>
</gene>
<comment type="caution">
    <text evidence="3">The sequence shown here is derived from an EMBL/GenBank/DDBJ whole genome shotgun (WGS) entry which is preliminary data.</text>
</comment>
<evidence type="ECO:0000313" key="2">
    <source>
        <dbReference type="EMBL" id="KAF4350199.1"/>
    </source>
</evidence>
<reference evidence="3 4" key="1">
    <citation type="journal article" date="2020" name="bioRxiv">
        <title>Sequence and annotation of 42 cannabis genomes reveals extensive copy number variation in cannabinoid synthesis and pathogen resistance genes.</title>
        <authorList>
            <person name="Mckernan K.J."/>
            <person name="Helbert Y."/>
            <person name="Kane L.T."/>
            <person name="Ebling H."/>
            <person name="Zhang L."/>
            <person name="Liu B."/>
            <person name="Eaton Z."/>
            <person name="Mclaughlin S."/>
            <person name="Kingan S."/>
            <person name="Baybayan P."/>
            <person name="Concepcion G."/>
            <person name="Jordan M."/>
            <person name="Riva A."/>
            <person name="Barbazuk W."/>
            <person name="Harkins T."/>
        </authorList>
    </citation>
    <scope>NUCLEOTIDE SEQUENCE [LARGE SCALE GENOMIC DNA]</scope>
    <source>
        <strain evidence="4">cv. Jamaican Lion 4</strain>
        <strain evidence="3">Mother</strain>
        <tissue evidence="3">Leaf</tissue>
    </source>
</reference>
<dbReference type="PANTHER" id="PTHR34956">
    <property type="entry name" value="OS05G0397300 PROTEIN"/>
    <property type="match status" value="1"/>
</dbReference>
<protein>
    <submittedName>
        <fullName evidence="3">Uncharacterized protein</fullName>
    </submittedName>
</protein>
<dbReference type="PANTHER" id="PTHR34956:SF2">
    <property type="entry name" value="OS05G0397300 PROTEIN"/>
    <property type="match status" value="1"/>
</dbReference>
<name>A0A7J6F370_CANSA</name>
<organism evidence="3 4">
    <name type="scientific">Cannabis sativa</name>
    <name type="common">Hemp</name>
    <name type="synonym">Marijuana</name>
    <dbReference type="NCBI Taxonomy" id="3483"/>
    <lineage>
        <taxon>Eukaryota</taxon>
        <taxon>Viridiplantae</taxon>
        <taxon>Streptophyta</taxon>
        <taxon>Embryophyta</taxon>
        <taxon>Tracheophyta</taxon>
        <taxon>Spermatophyta</taxon>
        <taxon>Magnoliopsida</taxon>
        <taxon>eudicotyledons</taxon>
        <taxon>Gunneridae</taxon>
        <taxon>Pentapetalae</taxon>
        <taxon>rosids</taxon>
        <taxon>fabids</taxon>
        <taxon>Rosales</taxon>
        <taxon>Cannabaceae</taxon>
        <taxon>Cannabis</taxon>
    </lineage>
</organism>
<dbReference type="EMBL" id="JAATIP010000162">
    <property type="protein sequence ID" value="KAF4365056.1"/>
    <property type="molecule type" value="Genomic_DNA"/>
</dbReference>
<dbReference type="AlphaFoldDB" id="A0A7J6F370"/>
<proteinExistence type="predicted"/>
<evidence type="ECO:0000313" key="4">
    <source>
        <dbReference type="Proteomes" id="UP000525078"/>
    </source>
</evidence>
<accession>A0A7J6F370</accession>
<sequence>MEIAAGELEDDLFFKDLSKQISLLIMDEEEEEEEEEDPLANYPSVSFQAFSHVIHNNIPPAVQSHQFVYEQSCKRESSKGTGVFIPQSSQPRRKQRHGRSSFGSSYYAKSHRQSENNNNNYQNNTKIVVSHHHHQQVASSGSFKPKYSRV</sequence>